<feature type="compositionally biased region" description="Basic and acidic residues" evidence="1">
    <location>
        <begin position="165"/>
        <end position="174"/>
    </location>
</feature>
<dbReference type="Proteomes" id="UP001189429">
    <property type="component" value="Unassembled WGS sequence"/>
</dbReference>
<gene>
    <name evidence="3" type="ORF">PCOR1329_LOCUS79114</name>
</gene>
<dbReference type="EMBL" id="CAUYUJ010021082">
    <property type="protein sequence ID" value="CAK0902523.1"/>
    <property type="molecule type" value="Genomic_DNA"/>
</dbReference>
<feature type="compositionally biased region" description="Low complexity" evidence="1">
    <location>
        <begin position="133"/>
        <end position="151"/>
    </location>
</feature>
<feature type="region of interest" description="Disordered" evidence="1">
    <location>
        <begin position="91"/>
        <end position="217"/>
    </location>
</feature>
<evidence type="ECO:0000313" key="4">
    <source>
        <dbReference type="Proteomes" id="UP001189429"/>
    </source>
</evidence>
<feature type="compositionally biased region" description="Acidic residues" evidence="1">
    <location>
        <begin position="98"/>
        <end position="117"/>
    </location>
</feature>
<keyword evidence="4" id="KW-1185">Reference proteome</keyword>
<evidence type="ECO:0000256" key="1">
    <source>
        <dbReference type="SAM" id="MobiDB-lite"/>
    </source>
</evidence>
<sequence length="504" mass="54125">MMWALFLLFAGRRAVRAEVSFPCSFSSSTESVCFFQQGVRCCWFCCCLAWSSLRATRPSYRALQGRGTPQSHRSEEICPLALAMLGSVGEDPFVDHQGDEDEDAEEDEDEDEDDDIGELGRTTTIRPAGAGVSTSSLGGLQGASSSTGASAPVPKHMPIKNTFVHFDDSDRREASPLLRAETDPTGSNVDLPRWPSHHQRAVPAQPHDGEQDAGAERGCCLSGFDAELAALSTPTASQDGPAAPSAPFPRDGALPRPQLAPSGLHAPMGTLQPTAFGLPAMACAPVWAPAGAAASWEGCEPYQLPPVDGPPLGSLHCFHREAAGFGAVSPDFRMFTKGPAYAGRLSVVSEGEVHMGGVHRYLVQFTSGELSRADGVGFVFASQLPCPKNIQRICSIFVNQRGMICMRIFGEVIKAPAHVKPLKIGDWVEVTMDLENRVSTFKLWTQDPNTGWPAAFTPPRSTAEFRFNKKFNRAGQAADKPLRLNAGYLACVVQNVDVTVTFGS</sequence>
<keyword evidence="2" id="KW-0732">Signal</keyword>
<proteinExistence type="predicted"/>
<feature type="region of interest" description="Disordered" evidence="1">
    <location>
        <begin position="234"/>
        <end position="261"/>
    </location>
</feature>
<feature type="chain" id="PRO_5046060922" description="Galectin" evidence="2">
    <location>
        <begin position="18"/>
        <end position="504"/>
    </location>
</feature>
<name>A0ABN9XRD1_9DINO</name>
<evidence type="ECO:0008006" key="5">
    <source>
        <dbReference type="Google" id="ProtNLM"/>
    </source>
</evidence>
<comment type="caution">
    <text evidence="3">The sequence shown here is derived from an EMBL/GenBank/DDBJ whole genome shotgun (WGS) entry which is preliminary data.</text>
</comment>
<feature type="signal peptide" evidence="2">
    <location>
        <begin position="1"/>
        <end position="17"/>
    </location>
</feature>
<organism evidence="3 4">
    <name type="scientific">Prorocentrum cordatum</name>
    <dbReference type="NCBI Taxonomy" id="2364126"/>
    <lineage>
        <taxon>Eukaryota</taxon>
        <taxon>Sar</taxon>
        <taxon>Alveolata</taxon>
        <taxon>Dinophyceae</taxon>
        <taxon>Prorocentrales</taxon>
        <taxon>Prorocentraceae</taxon>
        <taxon>Prorocentrum</taxon>
    </lineage>
</organism>
<evidence type="ECO:0000256" key="2">
    <source>
        <dbReference type="SAM" id="SignalP"/>
    </source>
</evidence>
<reference evidence="3" key="1">
    <citation type="submission" date="2023-10" db="EMBL/GenBank/DDBJ databases">
        <authorList>
            <person name="Chen Y."/>
            <person name="Shah S."/>
            <person name="Dougan E. K."/>
            <person name="Thang M."/>
            <person name="Chan C."/>
        </authorList>
    </citation>
    <scope>NUCLEOTIDE SEQUENCE [LARGE SCALE GENOMIC DNA]</scope>
</reference>
<protein>
    <recommendedName>
        <fullName evidence="5">Galectin</fullName>
    </recommendedName>
</protein>
<evidence type="ECO:0000313" key="3">
    <source>
        <dbReference type="EMBL" id="CAK0902523.1"/>
    </source>
</evidence>
<accession>A0ABN9XRD1</accession>